<dbReference type="Pfam" id="PF00382">
    <property type="entry name" value="TFIIB"/>
    <property type="match status" value="2"/>
</dbReference>
<proteinExistence type="inferred from homology"/>
<comment type="caution">
    <text evidence="12">The sequence shown here is derived from an EMBL/GenBank/DDBJ whole genome shotgun (WGS) entry which is preliminary data.</text>
</comment>
<evidence type="ECO:0000256" key="5">
    <source>
        <dbReference type="ARBA" id="ARBA00022833"/>
    </source>
</evidence>
<evidence type="ECO:0000256" key="4">
    <source>
        <dbReference type="ARBA" id="ARBA00022771"/>
    </source>
</evidence>
<evidence type="ECO:0000256" key="6">
    <source>
        <dbReference type="ARBA" id="ARBA00023015"/>
    </source>
</evidence>
<feature type="compositionally biased region" description="Low complexity" evidence="10">
    <location>
        <begin position="611"/>
        <end position="620"/>
    </location>
</feature>
<dbReference type="InterPro" id="IPR036915">
    <property type="entry name" value="Cyclin-like_sf"/>
</dbReference>
<dbReference type="SUPFAM" id="SSF47954">
    <property type="entry name" value="Cyclin-like"/>
    <property type="match status" value="2"/>
</dbReference>
<dbReference type="GO" id="GO:0017025">
    <property type="term" value="F:TBP-class protein binding"/>
    <property type="evidence" value="ECO:0007669"/>
    <property type="project" value="InterPro"/>
</dbReference>
<dbReference type="GO" id="GO:0097550">
    <property type="term" value="C:transcription preinitiation complex"/>
    <property type="evidence" value="ECO:0007669"/>
    <property type="project" value="TreeGrafter"/>
</dbReference>
<reference evidence="12 13" key="1">
    <citation type="journal article" date="2020" name="Microbiol. Resour. Announc.">
        <title>Draft Genome Sequence of a Cladosporium Species Isolated from the Mesophotic Ascidian Didemnum maculosum.</title>
        <authorList>
            <person name="Gioti A."/>
            <person name="Siaperas R."/>
            <person name="Nikolaivits E."/>
            <person name="Le Goff G."/>
            <person name="Ouazzani J."/>
            <person name="Kotoulas G."/>
            <person name="Topakas E."/>
        </authorList>
    </citation>
    <scope>NUCLEOTIDE SEQUENCE [LARGE SCALE GENOMIC DNA]</scope>
    <source>
        <strain evidence="12 13">TM138-S3</strain>
    </source>
</reference>
<feature type="region of interest" description="Disordered" evidence="10">
    <location>
        <begin position="592"/>
        <end position="620"/>
    </location>
</feature>
<evidence type="ECO:0000256" key="10">
    <source>
        <dbReference type="SAM" id="MobiDB-lite"/>
    </source>
</evidence>
<keyword evidence="3" id="KW-0479">Metal-binding</keyword>
<dbReference type="GO" id="GO:0001006">
    <property type="term" value="F:RNA polymerase III type 3 promoter sequence-specific DNA binding"/>
    <property type="evidence" value="ECO:0007669"/>
    <property type="project" value="TreeGrafter"/>
</dbReference>
<feature type="compositionally biased region" description="Low complexity" evidence="10">
    <location>
        <begin position="693"/>
        <end position="716"/>
    </location>
</feature>
<sequence>MPPRRIAPGRRPALPGGSRKKPQAAQAKAKCCDEPDIQDRDGAKICTNCFTQISESNIVADVTFEEAANGAATVQGGFIGENSRHANTINTTAFRRMGGGERNNIEEIRRRGQQELQTIYPRVPITDLQIVQQAMAIWTMAANNNFTAGRTLSEVVGACLYAACRRSADNEVLLIDIAEVIKINVFRLGEVYKTMCKELYIGKGDLHFQHMMDIENLILKYCRRLEFGDATNQVAEDALKIVRRMKRDWIATGRHPSGLCGACIILAARMNNFKRTVREVVYVSKIADVTIAKRIEEFRRTKSAALTVSQFRKYAERLRHQHDPPSIYDSQVKVKKLEEKKRKRQAAANERLGSEGPIVVDDQIEPDSANGTPAPPTTEDAQSMQEESEESQQRKRAKTSAPADGQEAPRFDADGFAIPARPVPVDPALKEISQEQNGEQATPKKRGRPKKVAPAPVEITEEELMIESELQQQIEEALDDGEVNEQRDKLLKEHEEARSKASAVAQRELDEKKIQARRVASGITWHNSTEHNQLELVTAEQLEEEFKDDPEVENCVLSGQAAIEKEKIWLFHNEDWLREQYEKELLKKIAAAKGANKPKSGRKRKTKMGEPLLTTAGTPAETPADATAAMLARHAGPGFSKFVDYEALGKVYGNDSRAGSRAGSVAPSQAGSPSREATPSLGAAASPPGDGLPSPEATQQQQPAAAAEKPAAAAKMPSPPPTQQPDATLGAEREDETVADDDEEDEEPEEDEEDEEEAARPRYPGGYDDEDDDGYGDREYGGDDYGDDGYDEAINPMGGASIGGAW</sequence>
<dbReference type="GO" id="GO:0008270">
    <property type="term" value="F:zinc ion binding"/>
    <property type="evidence" value="ECO:0007669"/>
    <property type="project" value="UniProtKB-KW"/>
</dbReference>
<dbReference type="Proteomes" id="UP000803884">
    <property type="component" value="Unassembled WGS sequence"/>
</dbReference>
<dbReference type="GO" id="GO:0000126">
    <property type="term" value="C:transcription factor TFIIIB complex"/>
    <property type="evidence" value="ECO:0007669"/>
    <property type="project" value="TreeGrafter"/>
</dbReference>
<dbReference type="InterPro" id="IPR013150">
    <property type="entry name" value="TFIIB_cyclin"/>
</dbReference>
<protein>
    <recommendedName>
        <fullName evidence="11">Cyclin-like domain-containing protein</fullName>
    </recommendedName>
</protein>
<dbReference type="InterPro" id="IPR013763">
    <property type="entry name" value="Cyclin-like_dom"/>
</dbReference>
<accession>A0AB34KKU1</accession>
<evidence type="ECO:0000256" key="8">
    <source>
        <dbReference type="ARBA" id="ARBA00023163"/>
    </source>
</evidence>
<dbReference type="Gene3D" id="1.20.5.650">
    <property type="entry name" value="Single helix bin"/>
    <property type="match status" value="1"/>
</dbReference>
<organism evidence="12 13">
    <name type="scientific">Cladosporium halotolerans</name>
    <dbReference type="NCBI Taxonomy" id="1052096"/>
    <lineage>
        <taxon>Eukaryota</taxon>
        <taxon>Fungi</taxon>
        <taxon>Dikarya</taxon>
        <taxon>Ascomycota</taxon>
        <taxon>Pezizomycotina</taxon>
        <taxon>Dothideomycetes</taxon>
        <taxon>Dothideomycetidae</taxon>
        <taxon>Cladosporiales</taxon>
        <taxon>Cladosporiaceae</taxon>
        <taxon>Cladosporium</taxon>
    </lineage>
</organism>
<keyword evidence="4" id="KW-0863">Zinc-finger</keyword>
<dbReference type="SMART" id="SM00385">
    <property type="entry name" value="CYCLIN"/>
    <property type="match status" value="2"/>
</dbReference>
<feature type="region of interest" description="Disordered" evidence="10">
    <location>
        <begin position="1"/>
        <end position="27"/>
    </location>
</feature>
<evidence type="ECO:0000313" key="12">
    <source>
        <dbReference type="EMBL" id="KAL1585702.1"/>
    </source>
</evidence>
<feature type="compositionally biased region" description="Acidic residues" evidence="10">
    <location>
        <begin position="782"/>
        <end position="791"/>
    </location>
</feature>
<dbReference type="GO" id="GO:0070897">
    <property type="term" value="P:transcription preinitiation complex assembly"/>
    <property type="evidence" value="ECO:0007669"/>
    <property type="project" value="InterPro"/>
</dbReference>
<gene>
    <name evidence="12" type="ORF">WHR41_05940</name>
</gene>
<keyword evidence="13" id="KW-1185">Reference proteome</keyword>
<feature type="compositionally biased region" description="Polar residues" evidence="10">
    <location>
        <begin position="666"/>
        <end position="677"/>
    </location>
</feature>
<keyword evidence="8" id="KW-0804">Transcription</keyword>
<dbReference type="Gene3D" id="1.10.472.10">
    <property type="entry name" value="Cyclin-like"/>
    <property type="match status" value="2"/>
</dbReference>
<keyword evidence="5" id="KW-0862">Zinc</keyword>
<dbReference type="RefSeq" id="XP_069228808.1">
    <property type="nucleotide sequence ID" value="XM_069374545.1"/>
</dbReference>
<comment type="subcellular location">
    <subcellularLocation>
        <location evidence="1">Nucleus</location>
    </subcellularLocation>
</comment>
<evidence type="ECO:0000256" key="3">
    <source>
        <dbReference type="ARBA" id="ARBA00022723"/>
    </source>
</evidence>
<keyword evidence="6" id="KW-0805">Transcription regulation</keyword>
<dbReference type="FunFam" id="1.10.472.10:FF:000002">
    <property type="entry name" value="Transcription factor IIIB 90 kDa subunit"/>
    <property type="match status" value="1"/>
</dbReference>
<name>A0AB34KKU1_9PEZI</name>
<dbReference type="CDD" id="cd20554">
    <property type="entry name" value="CYCLIN_TFIIIB90_rpt2"/>
    <property type="match status" value="1"/>
</dbReference>
<dbReference type="InterPro" id="IPR000812">
    <property type="entry name" value="TFIIB"/>
</dbReference>
<dbReference type="GO" id="GO:0000995">
    <property type="term" value="F:RNA polymerase III general transcription initiation factor activity"/>
    <property type="evidence" value="ECO:0007669"/>
    <property type="project" value="TreeGrafter"/>
</dbReference>
<feature type="domain" description="Cyclin-like" evidence="11">
    <location>
        <begin position="123"/>
        <end position="197"/>
    </location>
</feature>
<evidence type="ECO:0000256" key="9">
    <source>
        <dbReference type="ARBA" id="ARBA00023242"/>
    </source>
</evidence>
<feature type="compositionally biased region" description="Acidic residues" evidence="10">
    <location>
        <begin position="733"/>
        <end position="757"/>
    </location>
</feature>
<evidence type="ECO:0000259" key="11">
    <source>
        <dbReference type="SMART" id="SM00385"/>
    </source>
</evidence>
<keyword evidence="7" id="KW-0010">Activator</keyword>
<feature type="region of interest" description="Disordered" evidence="10">
    <location>
        <begin position="653"/>
        <end position="806"/>
    </location>
</feature>
<comment type="similarity">
    <text evidence="2">Belongs to the TFIIB family.</text>
</comment>
<dbReference type="InterPro" id="IPR011665">
    <property type="entry name" value="BRF1_TBP-bd_dom"/>
</dbReference>
<feature type="region of interest" description="Disordered" evidence="10">
    <location>
        <begin position="339"/>
        <end position="459"/>
    </location>
</feature>
<evidence type="ECO:0000256" key="2">
    <source>
        <dbReference type="ARBA" id="ARBA00010857"/>
    </source>
</evidence>
<keyword evidence="9" id="KW-0539">Nucleus</keyword>
<dbReference type="PANTHER" id="PTHR11618:SF4">
    <property type="entry name" value="TRANSCRIPTION FACTOR IIIB 90 KDA SUBUNIT"/>
    <property type="match status" value="1"/>
</dbReference>
<evidence type="ECO:0000256" key="1">
    <source>
        <dbReference type="ARBA" id="ARBA00004123"/>
    </source>
</evidence>
<evidence type="ECO:0000313" key="13">
    <source>
        <dbReference type="Proteomes" id="UP000803884"/>
    </source>
</evidence>
<dbReference type="Pfam" id="PF07741">
    <property type="entry name" value="BRF1"/>
    <property type="match status" value="1"/>
</dbReference>
<dbReference type="GO" id="GO:0005634">
    <property type="term" value="C:nucleus"/>
    <property type="evidence" value="ECO:0007669"/>
    <property type="project" value="UniProtKB-SubCell"/>
</dbReference>
<evidence type="ECO:0000256" key="7">
    <source>
        <dbReference type="ARBA" id="ARBA00023159"/>
    </source>
</evidence>
<dbReference type="GeneID" id="96007383"/>
<dbReference type="PANTHER" id="PTHR11618">
    <property type="entry name" value="TRANSCRIPTION INITIATION FACTOR IIB-RELATED"/>
    <property type="match status" value="1"/>
</dbReference>
<feature type="domain" description="Cyclin-like" evidence="11">
    <location>
        <begin position="216"/>
        <end position="300"/>
    </location>
</feature>
<dbReference type="AlphaFoldDB" id="A0AB34KKU1"/>
<dbReference type="EMBL" id="JAAQHG020000018">
    <property type="protein sequence ID" value="KAL1585702.1"/>
    <property type="molecule type" value="Genomic_DNA"/>
</dbReference>